<dbReference type="PANTHER" id="PTHR16442">
    <property type="entry name" value="RING FINGER PROTEIN 17"/>
    <property type="match status" value="1"/>
</dbReference>
<dbReference type="Gene3D" id="2.30.30.140">
    <property type="match status" value="1"/>
</dbReference>
<name>A0A4Y2SVA6_ARAVE</name>
<proteinExistence type="predicted"/>
<dbReference type="Pfam" id="PF00567">
    <property type="entry name" value="TUDOR"/>
    <property type="match status" value="1"/>
</dbReference>
<accession>A0A4Y2SVA6</accession>
<dbReference type="OrthoDB" id="6422834at2759"/>
<keyword evidence="3" id="KW-1185">Reference proteome</keyword>
<evidence type="ECO:0000259" key="1">
    <source>
        <dbReference type="PROSITE" id="PS50304"/>
    </source>
</evidence>
<dbReference type="SMART" id="SM00333">
    <property type="entry name" value="TUDOR"/>
    <property type="match status" value="1"/>
</dbReference>
<dbReference type="GO" id="GO:0005737">
    <property type="term" value="C:cytoplasm"/>
    <property type="evidence" value="ECO:0007669"/>
    <property type="project" value="UniProtKB-ARBA"/>
</dbReference>
<organism evidence="2 3">
    <name type="scientific">Araneus ventricosus</name>
    <name type="common">Orbweaver spider</name>
    <name type="synonym">Epeira ventricosa</name>
    <dbReference type="NCBI Taxonomy" id="182803"/>
    <lineage>
        <taxon>Eukaryota</taxon>
        <taxon>Metazoa</taxon>
        <taxon>Ecdysozoa</taxon>
        <taxon>Arthropoda</taxon>
        <taxon>Chelicerata</taxon>
        <taxon>Arachnida</taxon>
        <taxon>Araneae</taxon>
        <taxon>Araneomorphae</taxon>
        <taxon>Entelegynae</taxon>
        <taxon>Araneoidea</taxon>
        <taxon>Araneidae</taxon>
        <taxon>Araneus</taxon>
    </lineage>
</organism>
<gene>
    <name evidence="2" type="primary">RNF17_1</name>
    <name evidence="2" type="ORF">AVEN_168980_1</name>
</gene>
<dbReference type="Gene3D" id="2.40.50.90">
    <property type="match status" value="2"/>
</dbReference>
<evidence type="ECO:0000313" key="3">
    <source>
        <dbReference type="Proteomes" id="UP000499080"/>
    </source>
</evidence>
<dbReference type="PROSITE" id="PS50304">
    <property type="entry name" value="TUDOR"/>
    <property type="match status" value="1"/>
</dbReference>
<evidence type="ECO:0000313" key="2">
    <source>
        <dbReference type="EMBL" id="GBN92318.1"/>
    </source>
</evidence>
<sequence>METESVESITPTLEFLEKGSSSKGTVSSCRKTINKYFLNDQVEWCLESINAFTKFVNNKIVIMQVFEERNNVFVVDLCQCPDSDISSDVPVSIRDALVFLELAVFPCGMKRTHKKNKINRDYLPPEPLHMNVNICAIVSHVNDPYNLYVQQMSTASYLSKLIFEMNETYNDDINTSLHSIYAPCIGMVCAAQFSLDKQWYRAKVIGLPGGSKVKVQYVDFGNTEVIHYKYLRKLFDKFFKLNIQAISCKLAHITYSGAGWNQEARKWLTNQVSRKQLTLKSLGMIPGENKAEILLYYTDDNTEICVNALMDLKKKG</sequence>
<dbReference type="SUPFAM" id="SSF63748">
    <property type="entry name" value="Tudor/PWWP/MBT"/>
    <property type="match status" value="1"/>
</dbReference>
<dbReference type="InterPro" id="IPR002999">
    <property type="entry name" value="Tudor"/>
</dbReference>
<comment type="caution">
    <text evidence="2">The sequence shown here is derived from an EMBL/GenBank/DDBJ whole genome shotgun (WGS) entry which is preliminary data.</text>
</comment>
<dbReference type="EMBL" id="BGPR01024317">
    <property type="protein sequence ID" value="GBN92318.1"/>
    <property type="molecule type" value="Genomic_DNA"/>
</dbReference>
<feature type="domain" description="Tudor" evidence="1">
    <location>
        <begin position="182"/>
        <end position="241"/>
    </location>
</feature>
<dbReference type="FunFam" id="2.30.30.140:FF:000018">
    <property type="entry name" value="Serine/threonine-protein kinase 31"/>
    <property type="match status" value="1"/>
</dbReference>
<reference evidence="2 3" key="1">
    <citation type="journal article" date="2019" name="Sci. Rep.">
        <title>Orb-weaving spider Araneus ventricosus genome elucidates the spidroin gene catalogue.</title>
        <authorList>
            <person name="Kono N."/>
            <person name="Nakamura H."/>
            <person name="Ohtoshi R."/>
            <person name="Moran D.A.P."/>
            <person name="Shinohara A."/>
            <person name="Yoshida Y."/>
            <person name="Fujiwara M."/>
            <person name="Mori M."/>
            <person name="Tomita M."/>
            <person name="Arakawa K."/>
        </authorList>
    </citation>
    <scope>NUCLEOTIDE SEQUENCE [LARGE SCALE GENOMIC DNA]</scope>
</reference>
<dbReference type="Proteomes" id="UP000499080">
    <property type="component" value="Unassembled WGS sequence"/>
</dbReference>
<dbReference type="InterPro" id="IPR035437">
    <property type="entry name" value="SNase_OB-fold_sf"/>
</dbReference>
<dbReference type="AlphaFoldDB" id="A0A4Y2SVA6"/>
<protein>
    <submittedName>
        <fullName evidence="2">RING finger protein 17</fullName>
    </submittedName>
</protein>
<dbReference type="PANTHER" id="PTHR16442:SF1">
    <property type="entry name" value="RING FINGER PROTEIN 17"/>
    <property type="match status" value="1"/>
</dbReference>